<dbReference type="OrthoDB" id="10456858at2759"/>
<reference evidence="2 3" key="1">
    <citation type="journal article" date="2018" name="Sci. Rep.">
        <title>Genomic signatures of local adaptation to the degree of environmental predictability in rotifers.</title>
        <authorList>
            <person name="Franch-Gras L."/>
            <person name="Hahn C."/>
            <person name="Garcia-Roger E.M."/>
            <person name="Carmona M.J."/>
            <person name="Serra M."/>
            <person name="Gomez A."/>
        </authorList>
    </citation>
    <scope>NUCLEOTIDE SEQUENCE [LARGE SCALE GENOMIC DNA]</scope>
    <source>
        <strain evidence="2">HYR1</strain>
    </source>
</reference>
<keyword evidence="1" id="KW-0812">Transmembrane</keyword>
<accession>A0A3M7PV25</accession>
<dbReference type="Proteomes" id="UP000276133">
    <property type="component" value="Unassembled WGS sequence"/>
</dbReference>
<feature type="transmembrane region" description="Helical" evidence="1">
    <location>
        <begin position="12"/>
        <end position="29"/>
    </location>
</feature>
<dbReference type="EMBL" id="REGN01008713">
    <property type="protein sequence ID" value="RNA02920.1"/>
    <property type="molecule type" value="Genomic_DNA"/>
</dbReference>
<evidence type="ECO:0000313" key="2">
    <source>
        <dbReference type="EMBL" id="RNA02920.1"/>
    </source>
</evidence>
<evidence type="ECO:0000313" key="3">
    <source>
        <dbReference type="Proteomes" id="UP000276133"/>
    </source>
</evidence>
<gene>
    <name evidence="2" type="ORF">BpHYR1_020801</name>
</gene>
<proteinExistence type="predicted"/>
<keyword evidence="3" id="KW-1185">Reference proteome</keyword>
<keyword evidence="1" id="KW-0472">Membrane</keyword>
<protein>
    <submittedName>
        <fullName evidence="2">Uncharacterized protein</fullName>
    </submittedName>
</protein>
<sequence length="489" mass="57112">MIMITDALKIAIQKVFLSIVNIFVFRNVFSLTKQWLNGFIAFIATIFISNKIRSKGYEVYRKIKFKIFPEWEKFEIKFDKTKIDSISLINNQNNIELIECFIKTEKKCFQNDLFSYIFGSASQSAILNLIIIISIEYLNSKYFENIILSLVSCVGVAFVLCFGASFKYSSILSDEWSDLLQKLESEDIQNASHKSKKILIVYNREIGEEKKKEVVGLWWCQYDSHTKSIKVQLKFLSASYSDFLTEIVNHFVTEYVDGPTNEEAEESSLLTNNDHVQGFKNEKFEFLVPDYYDHGLVFSNALRKLGFKKQESWKEFKLFPSSLKMETSIKIPRARITVDYGSSDEDIEKYSQVKNFLEKFHVDELRGKMHSDILTVDMQQLPTMKDELLFKYREAPNDARERIRSINEKNVDEFQFVCDLPNNFKVVQIRAGNVLGRKKVSVKEYDFSIGTKFETKYHKDLVKALKDIFDNDLPKLIAFLMTHSFNFTQ</sequence>
<feature type="transmembrane region" description="Helical" evidence="1">
    <location>
        <begin position="146"/>
        <end position="166"/>
    </location>
</feature>
<feature type="transmembrane region" description="Helical" evidence="1">
    <location>
        <begin position="35"/>
        <end position="52"/>
    </location>
</feature>
<keyword evidence="1" id="KW-1133">Transmembrane helix</keyword>
<organism evidence="2 3">
    <name type="scientific">Brachionus plicatilis</name>
    <name type="common">Marine rotifer</name>
    <name type="synonym">Brachionus muelleri</name>
    <dbReference type="NCBI Taxonomy" id="10195"/>
    <lineage>
        <taxon>Eukaryota</taxon>
        <taxon>Metazoa</taxon>
        <taxon>Spiralia</taxon>
        <taxon>Gnathifera</taxon>
        <taxon>Rotifera</taxon>
        <taxon>Eurotatoria</taxon>
        <taxon>Monogononta</taxon>
        <taxon>Pseudotrocha</taxon>
        <taxon>Ploima</taxon>
        <taxon>Brachionidae</taxon>
        <taxon>Brachionus</taxon>
    </lineage>
</organism>
<feature type="transmembrane region" description="Helical" evidence="1">
    <location>
        <begin position="113"/>
        <end position="134"/>
    </location>
</feature>
<comment type="caution">
    <text evidence="2">The sequence shown here is derived from an EMBL/GenBank/DDBJ whole genome shotgun (WGS) entry which is preliminary data.</text>
</comment>
<evidence type="ECO:0000256" key="1">
    <source>
        <dbReference type="SAM" id="Phobius"/>
    </source>
</evidence>
<name>A0A3M7PV25_BRAPC</name>
<dbReference type="AlphaFoldDB" id="A0A3M7PV25"/>